<dbReference type="EnsemblMetazoa" id="ISCW012796-RA">
    <property type="protein sequence ID" value="ISCW012796-PA"/>
    <property type="gene ID" value="ISCW012796"/>
</dbReference>
<dbReference type="VEuPathDB" id="VectorBase:ISCP_020368"/>
<feature type="region of interest" description="Disordered" evidence="1">
    <location>
        <begin position="65"/>
        <end position="109"/>
    </location>
</feature>
<organism>
    <name type="scientific">Ixodes scapularis</name>
    <name type="common">Black-legged tick</name>
    <name type="synonym">Deer tick</name>
    <dbReference type="NCBI Taxonomy" id="6945"/>
    <lineage>
        <taxon>Eukaryota</taxon>
        <taxon>Metazoa</taxon>
        <taxon>Ecdysozoa</taxon>
        <taxon>Arthropoda</taxon>
        <taxon>Chelicerata</taxon>
        <taxon>Arachnida</taxon>
        <taxon>Acari</taxon>
        <taxon>Parasitiformes</taxon>
        <taxon>Ixodida</taxon>
        <taxon>Ixodoidea</taxon>
        <taxon>Ixodidae</taxon>
        <taxon>Ixodinae</taxon>
        <taxon>Ixodes</taxon>
    </lineage>
</organism>
<dbReference type="EMBL" id="DS922544">
    <property type="protein sequence ID" value="EEC17401.1"/>
    <property type="molecule type" value="Genomic_DNA"/>
</dbReference>
<dbReference type="STRING" id="6945.B7QEX9"/>
<protein>
    <submittedName>
        <fullName evidence="2 3">Uncharacterized protein</fullName>
    </submittedName>
</protein>
<reference evidence="2 4" key="1">
    <citation type="submission" date="2008-03" db="EMBL/GenBank/DDBJ databases">
        <title>Annotation of Ixodes scapularis.</title>
        <authorList>
            <consortium name="Ixodes scapularis Genome Project Consortium"/>
            <person name="Caler E."/>
            <person name="Hannick L.I."/>
            <person name="Bidwell S."/>
            <person name="Joardar V."/>
            <person name="Thiagarajan M."/>
            <person name="Amedeo P."/>
            <person name="Galinsky K.J."/>
            <person name="Schobel S."/>
            <person name="Inman J."/>
            <person name="Hostetler J."/>
            <person name="Miller J."/>
            <person name="Hammond M."/>
            <person name="Megy K."/>
            <person name="Lawson D."/>
            <person name="Kodira C."/>
            <person name="Sutton G."/>
            <person name="Meyer J."/>
            <person name="Hill C.A."/>
            <person name="Birren B."/>
            <person name="Nene V."/>
            <person name="Collins F."/>
            <person name="Alarcon-Chaidez F."/>
            <person name="Wikel S."/>
            <person name="Strausberg R."/>
        </authorList>
    </citation>
    <scope>NUCLEOTIDE SEQUENCE [LARGE SCALE GENOMIC DNA]</scope>
    <source>
        <strain evidence="4">Wikel</strain>
        <strain evidence="2">Wikel colony</strain>
    </source>
</reference>
<feature type="compositionally biased region" description="Polar residues" evidence="1">
    <location>
        <begin position="92"/>
        <end position="102"/>
    </location>
</feature>
<keyword evidence="5" id="KW-1267">Proteomics identification</keyword>
<evidence type="ECO:0000313" key="3">
    <source>
        <dbReference type="EnsemblMetazoa" id="ISCW012796-PA"/>
    </source>
</evidence>
<dbReference type="EMBL" id="ABJB010865401">
    <property type="status" value="NOT_ANNOTATED_CDS"/>
    <property type="molecule type" value="Genomic_DNA"/>
</dbReference>
<dbReference type="Proteomes" id="UP000001555">
    <property type="component" value="Unassembled WGS sequence"/>
</dbReference>
<dbReference type="OrthoDB" id="6508692at2759"/>
<evidence type="ECO:0007829" key="5">
    <source>
        <dbReference type="PeptideAtlas" id="B7QEX9"/>
    </source>
</evidence>
<name>B7QEX9_IXOSC</name>
<dbReference type="PaxDb" id="6945-B7QEX9"/>
<dbReference type="EMBL" id="ABJB011095298">
    <property type="status" value="NOT_ANNOTATED_CDS"/>
    <property type="molecule type" value="Genomic_DNA"/>
</dbReference>
<dbReference type="EMBL" id="ABJB011002967">
    <property type="status" value="NOT_ANNOTATED_CDS"/>
    <property type="molecule type" value="Genomic_DNA"/>
</dbReference>
<dbReference type="VEuPathDB" id="VectorBase:ISCW012796"/>
<gene>
    <name evidence="2" type="ORF">IscW_ISCW012796</name>
</gene>
<evidence type="ECO:0000313" key="2">
    <source>
        <dbReference type="EMBL" id="EEC17401.1"/>
    </source>
</evidence>
<dbReference type="VEuPathDB" id="VectorBase:ISCI012796"/>
<keyword evidence="4" id="KW-1185">Reference proteome</keyword>
<evidence type="ECO:0000256" key="1">
    <source>
        <dbReference type="SAM" id="MobiDB-lite"/>
    </source>
</evidence>
<sequence length="109" mass="12238">MPYSERSIRKLHEHLACYKDKLHLDTVYNSFVSILSGAKKLQTLKADVKTLLQELEDSIENLRDKGVDEEELVKRTQKGSSGQGGKTRQRAKTSCASKSTPPISLRHSP</sequence>
<accession>B7QEX9</accession>
<proteinExistence type="evidence at protein level"/>
<dbReference type="InParanoid" id="B7QEX9"/>
<evidence type="ECO:0000313" key="4">
    <source>
        <dbReference type="Proteomes" id="UP000001555"/>
    </source>
</evidence>
<reference evidence="3" key="2">
    <citation type="submission" date="2020-05" db="UniProtKB">
        <authorList>
            <consortium name="EnsemblMetazoa"/>
        </authorList>
    </citation>
    <scope>IDENTIFICATION</scope>
    <source>
        <strain evidence="3">wikel</strain>
    </source>
</reference>
<dbReference type="AlphaFoldDB" id="B7QEX9"/>
<dbReference type="HOGENOM" id="CLU_2186843_0_0_1"/>